<dbReference type="OrthoDB" id="6011528at2"/>
<dbReference type="STRING" id="751945.Theos_0150"/>
<gene>
    <name evidence="1" type="ORF">Theos_0150</name>
</gene>
<evidence type="ECO:0008006" key="3">
    <source>
        <dbReference type="Google" id="ProtNLM"/>
    </source>
</evidence>
<evidence type="ECO:0000313" key="2">
    <source>
        <dbReference type="Proteomes" id="UP000000211"/>
    </source>
</evidence>
<reference evidence="1 2" key="1">
    <citation type="journal article" date="2013" name="Genome Announc.">
        <title>Whole Genome Sequencing of Thermus oshimai JL-2 and Thermus thermophilus JL-18, Incomplete Denitrifiers from the United States Great Basin.</title>
        <authorList>
            <person name="Murugapiran S.K."/>
            <person name="Huntemann M."/>
            <person name="Wei C.L."/>
            <person name="Han J."/>
            <person name="Detter J.C."/>
            <person name="Han C.S."/>
            <person name="Erkkila T.H."/>
            <person name="Teshima H."/>
            <person name="Chen A."/>
            <person name="Kyrpides N."/>
            <person name="Mavrommatis K."/>
            <person name="Markowitz V."/>
            <person name="Szeto E."/>
            <person name="Ivanova N."/>
            <person name="Pagani I."/>
            <person name="Lam J."/>
            <person name="McDonald A.I."/>
            <person name="Dodsworth J.A."/>
            <person name="Pati A."/>
            <person name="Goodwin L."/>
            <person name="Peters L."/>
            <person name="Pitluck S."/>
            <person name="Woyke T."/>
            <person name="Hedlund B.P."/>
        </authorList>
    </citation>
    <scope>NUCLEOTIDE SEQUENCE</scope>
    <source>
        <strain evidence="1 2">JL-2</strain>
    </source>
</reference>
<dbReference type="RefSeq" id="WP_016328433.1">
    <property type="nucleotide sequence ID" value="NC_019386.1"/>
</dbReference>
<protein>
    <recommendedName>
        <fullName evidence="3">Lipoprotein</fullName>
    </recommendedName>
</protein>
<dbReference type="EMBL" id="CP003249">
    <property type="protein sequence ID" value="AFV75233.1"/>
    <property type="molecule type" value="Genomic_DNA"/>
</dbReference>
<dbReference type="AlphaFoldDB" id="K7QVG1"/>
<accession>K7QVG1</accession>
<sequence length="389" mass="41746">MRKIWPIAFAAALLAACSQPSGDLKPQVAVGPALAVEKTAVPHFQRTYRWTLEKRVLDPTSGELTLSPGQTYTLRYRVVARAQAEDSGYRVTGQVVFRNTGTGTVYLQAPTDTLSTNESVALDCGVSFPYALAEGASLTCTYAQNLTDGRSRINTAQVAWGTDGTSFPNTAQTQASFAFTNPTEVVDETAQLNDTLGGALGTVTASGTAFQQAFEYTHQVRYDQCGNYRVDNRAHLQTTDTGTEAHAEASVPVRVPCQGCTLTQGYWKTHSREGPAPYDAAWQNLGPLEEDTLFFTLGQTWYAVFWTAPRGNAYYILAHQYMAAKLNVLDGASAPPEVLSALSGAEALFNSLPAGSTALTSAQRSQALAWASLLDSYNNGLVGPGHCSE</sequence>
<dbReference type="PROSITE" id="PS51257">
    <property type="entry name" value="PROKAR_LIPOPROTEIN"/>
    <property type="match status" value="1"/>
</dbReference>
<dbReference type="KEGG" id="tos:Theos_0150"/>
<evidence type="ECO:0000313" key="1">
    <source>
        <dbReference type="EMBL" id="AFV75233.1"/>
    </source>
</evidence>
<keyword evidence="2" id="KW-1185">Reference proteome</keyword>
<dbReference type="eggNOG" id="COG5624">
    <property type="taxonomic scope" value="Bacteria"/>
</dbReference>
<name>K7QVG1_THEOS</name>
<dbReference type="PATRIC" id="fig|751945.3.peg.144"/>
<dbReference type="Proteomes" id="UP000000211">
    <property type="component" value="Chromosome"/>
</dbReference>
<dbReference type="HOGENOM" id="CLU_711589_0_0_0"/>
<proteinExistence type="predicted"/>
<organism evidence="1 2">
    <name type="scientific">Thermus oshimai JL-2</name>
    <dbReference type="NCBI Taxonomy" id="751945"/>
    <lineage>
        <taxon>Bacteria</taxon>
        <taxon>Thermotogati</taxon>
        <taxon>Deinococcota</taxon>
        <taxon>Deinococci</taxon>
        <taxon>Thermales</taxon>
        <taxon>Thermaceae</taxon>
        <taxon>Thermus</taxon>
    </lineage>
</organism>